<dbReference type="Pfam" id="PF16859">
    <property type="entry name" value="TetR_C_11"/>
    <property type="match status" value="1"/>
</dbReference>
<comment type="caution">
    <text evidence="6">The sequence shown here is derived from an EMBL/GenBank/DDBJ whole genome shotgun (WGS) entry which is preliminary data.</text>
</comment>
<evidence type="ECO:0000259" key="5">
    <source>
        <dbReference type="PROSITE" id="PS50977"/>
    </source>
</evidence>
<dbReference type="InterPro" id="IPR011075">
    <property type="entry name" value="TetR_C"/>
</dbReference>
<dbReference type="Pfam" id="PF00440">
    <property type="entry name" value="TetR_N"/>
    <property type="match status" value="1"/>
</dbReference>
<accession>A0A0V9UID1</accession>
<feature type="domain" description="HTH tetR-type" evidence="5">
    <location>
        <begin position="14"/>
        <end position="74"/>
    </location>
</feature>
<dbReference type="InterPro" id="IPR001647">
    <property type="entry name" value="HTH_TetR"/>
</dbReference>
<dbReference type="PATRIC" id="fig|1441730.3.peg.3486"/>
<reference evidence="7" key="1">
    <citation type="submission" date="2015-01" db="EMBL/GenBank/DDBJ databases">
        <title>Draft genome sequence of Rhodococcus pyridinivorans strain KG-16, a hydrocarbon-degrading bacterium.</title>
        <authorList>
            <person name="Aggarwal R.K."/>
            <person name="Dawar C."/>
        </authorList>
    </citation>
    <scope>NUCLEOTIDE SEQUENCE [LARGE SCALE GENOMIC DNA]</scope>
    <source>
        <strain evidence="7">KG-16</strain>
    </source>
</reference>
<protein>
    <submittedName>
        <fullName evidence="6">TetR family transcriptional regulator</fullName>
    </submittedName>
</protein>
<dbReference type="SUPFAM" id="SSF48498">
    <property type="entry name" value="Tetracyclin repressor-like, C-terminal domain"/>
    <property type="match status" value="1"/>
</dbReference>
<dbReference type="InterPro" id="IPR050109">
    <property type="entry name" value="HTH-type_TetR-like_transc_reg"/>
</dbReference>
<dbReference type="Gene3D" id="1.10.10.60">
    <property type="entry name" value="Homeodomain-like"/>
    <property type="match status" value="1"/>
</dbReference>
<dbReference type="GO" id="GO:0000976">
    <property type="term" value="F:transcription cis-regulatory region binding"/>
    <property type="evidence" value="ECO:0007669"/>
    <property type="project" value="TreeGrafter"/>
</dbReference>
<dbReference type="InterPro" id="IPR009057">
    <property type="entry name" value="Homeodomain-like_sf"/>
</dbReference>
<evidence type="ECO:0000313" key="6">
    <source>
        <dbReference type="EMBL" id="KSZ57758.1"/>
    </source>
</evidence>
<dbReference type="SUPFAM" id="SSF46689">
    <property type="entry name" value="Homeodomain-like"/>
    <property type="match status" value="1"/>
</dbReference>
<dbReference type="InterPro" id="IPR036271">
    <property type="entry name" value="Tet_transcr_reg_TetR-rel_C_sf"/>
</dbReference>
<sequence>MPALPEAGHSRRNPASRKAILDAAFELVAEVGYSKLGIEAIAARAGVGKQTIYRWWPSKGAVLLDAYLARTQGDAGDEAALPDSGDLRADLIAVLQATVAELRDPTFAVPLRALTVAVLEDPELAAEYERRLDAPMREMKKARLRAAQNAGQLPDDLDLDVAVDLLFAPVAQKWSTTGEPPSEDYVRTLVETVLAGLTRSAEGIPSAGM</sequence>
<dbReference type="GO" id="GO:0003700">
    <property type="term" value="F:DNA-binding transcription factor activity"/>
    <property type="evidence" value="ECO:0007669"/>
    <property type="project" value="TreeGrafter"/>
</dbReference>
<dbReference type="EMBL" id="AZXY01000008">
    <property type="protein sequence ID" value="KSZ57758.1"/>
    <property type="molecule type" value="Genomic_DNA"/>
</dbReference>
<evidence type="ECO:0000256" key="4">
    <source>
        <dbReference type="PROSITE-ProRule" id="PRU00335"/>
    </source>
</evidence>
<evidence type="ECO:0000256" key="1">
    <source>
        <dbReference type="ARBA" id="ARBA00023015"/>
    </source>
</evidence>
<evidence type="ECO:0000313" key="7">
    <source>
        <dbReference type="Proteomes" id="UP000053060"/>
    </source>
</evidence>
<dbReference type="PANTHER" id="PTHR30055:SF148">
    <property type="entry name" value="TETR-FAMILY TRANSCRIPTIONAL REGULATOR"/>
    <property type="match status" value="1"/>
</dbReference>
<dbReference type="RefSeq" id="WP_060652981.1">
    <property type="nucleotide sequence ID" value="NZ_AZXY01000008.1"/>
</dbReference>
<dbReference type="Gene3D" id="1.10.357.10">
    <property type="entry name" value="Tetracycline Repressor, domain 2"/>
    <property type="match status" value="1"/>
</dbReference>
<evidence type="ECO:0000256" key="3">
    <source>
        <dbReference type="ARBA" id="ARBA00023163"/>
    </source>
</evidence>
<feature type="DNA-binding region" description="H-T-H motif" evidence="4">
    <location>
        <begin position="37"/>
        <end position="56"/>
    </location>
</feature>
<dbReference type="PANTHER" id="PTHR30055">
    <property type="entry name" value="HTH-TYPE TRANSCRIPTIONAL REGULATOR RUTR"/>
    <property type="match status" value="1"/>
</dbReference>
<reference evidence="6 7" key="2">
    <citation type="journal article" date="2016" name="Genome Announc.">
        <title>Draft Genome Sequence of a Versatile Hydrocarbon-Degrading Bacterium, Rhodococcus pyridinivorans Strain KG-16, Collected from Oil Fields in India.</title>
        <authorList>
            <person name="Aggarwal R.K."/>
            <person name="Dawar C."/>
            <person name="Phanindranath R."/>
            <person name="Mutnuri L."/>
            <person name="Dayal A.M."/>
        </authorList>
    </citation>
    <scope>NUCLEOTIDE SEQUENCE [LARGE SCALE GENOMIC DNA]</scope>
    <source>
        <strain evidence="6 7">KG-16</strain>
    </source>
</reference>
<keyword evidence="1" id="KW-0805">Transcription regulation</keyword>
<gene>
    <name evidence="6" type="ORF">Z045_16740</name>
</gene>
<keyword evidence="3" id="KW-0804">Transcription</keyword>
<evidence type="ECO:0000256" key="2">
    <source>
        <dbReference type="ARBA" id="ARBA00023125"/>
    </source>
</evidence>
<organism evidence="6 7">
    <name type="scientific">Rhodococcus pyridinivorans KG-16</name>
    <dbReference type="NCBI Taxonomy" id="1441730"/>
    <lineage>
        <taxon>Bacteria</taxon>
        <taxon>Bacillati</taxon>
        <taxon>Actinomycetota</taxon>
        <taxon>Actinomycetes</taxon>
        <taxon>Mycobacteriales</taxon>
        <taxon>Nocardiaceae</taxon>
        <taxon>Rhodococcus</taxon>
    </lineage>
</organism>
<dbReference type="Proteomes" id="UP000053060">
    <property type="component" value="Unassembled WGS sequence"/>
</dbReference>
<proteinExistence type="predicted"/>
<keyword evidence="2 4" id="KW-0238">DNA-binding</keyword>
<dbReference type="PRINTS" id="PR00455">
    <property type="entry name" value="HTHTETR"/>
</dbReference>
<name>A0A0V9UID1_9NOCA</name>
<dbReference type="AlphaFoldDB" id="A0A0V9UID1"/>
<dbReference type="PROSITE" id="PS50977">
    <property type="entry name" value="HTH_TETR_2"/>
    <property type="match status" value="1"/>
</dbReference>